<evidence type="ECO:0000259" key="1">
    <source>
        <dbReference type="PROSITE" id="PS50995"/>
    </source>
</evidence>
<evidence type="ECO:0000313" key="3">
    <source>
        <dbReference type="EMBL" id="AMP14421.1"/>
    </source>
</evidence>
<dbReference type="InterPro" id="IPR039422">
    <property type="entry name" value="MarR/SlyA-like"/>
</dbReference>
<dbReference type="InterPro" id="IPR036390">
    <property type="entry name" value="WH_DNA-bd_sf"/>
</dbReference>
<protein>
    <submittedName>
        <fullName evidence="2">MarR family protein</fullName>
    </submittedName>
</protein>
<dbReference type="EMBL" id="CP013234">
    <property type="protein sequence ID" value="AMP05552.1"/>
    <property type="molecule type" value="Genomic_DNA"/>
</dbReference>
<dbReference type="SMART" id="SM00347">
    <property type="entry name" value="HTH_MARR"/>
    <property type="match status" value="1"/>
</dbReference>
<dbReference type="SUPFAM" id="SSF46785">
    <property type="entry name" value="Winged helix' DNA-binding domain"/>
    <property type="match status" value="1"/>
</dbReference>
<dbReference type="Proteomes" id="UP000074561">
    <property type="component" value="Chromosome"/>
</dbReference>
<sequence>MSNRTPIFTVENYQIEESIGYLLARSRAMLVKSSDESLAEYGITHAQGAILLMLSTGKYSTAADLARETYTDAASTKRMIDRLAARDLITREPCAHDRRLMKLHLTADGLELSKKMPKAFCGVLNKHFSDFSAEEIGFLKSMLRRLLATNAPAEKTH</sequence>
<dbReference type="Gene3D" id="1.10.10.10">
    <property type="entry name" value="Winged helix-like DNA-binding domain superfamily/Winged helix DNA-binding domain"/>
    <property type="match status" value="1"/>
</dbReference>
<dbReference type="AlphaFoldDB" id="A0A127Q7E8"/>
<dbReference type="GO" id="GO:0003700">
    <property type="term" value="F:DNA-binding transcription factor activity"/>
    <property type="evidence" value="ECO:0007669"/>
    <property type="project" value="InterPro"/>
</dbReference>
<dbReference type="Pfam" id="PF12802">
    <property type="entry name" value="MarR_2"/>
    <property type="match status" value="1"/>
</dbReference>
<keyword evidence="5" id="KW-1185">Reference proteome</keyword>
<evidence type="ECO:0000313" key="2">
    <source>
        <dbReference type="EMBL" id="AMP05552.1"/>
    </source>
</evidence>
<reference evidence="4 5" key="1">
    <citation type="submission" date="2015-11" db="EMBL/GenBank/DDBJ databases">
        <title>Exploring the genomic traits of fungus-feeding bacterial genus Collimonas.</title>
        <authorList>
            <person name="Song C."/>
            <person name="Schmidt R."/>
            <person name="de Jager V."/>
            <person name="Krzyzanowska D."/>
            <person name="Jongedijk E."/>
            <person name="Cankar K."/>
            <person name="Beekwilder J."/>
            <person name="van Veen A."/>
            <person name="de Boer W."/>
            <person name="van Veen J.A."/>
            <person name="Garbeva P."/>
        </authorList>
    </citation>
    <scope>NUCLEOTIDE SEQUENCE [LARGE SCALE GENOMIC DNA]</scope>
    <source>
        <strain evidence="3 5">Ter291</strain>
        <strain evidence="2 4">Ter91</strain>
    </source>
</reference>
<dbReference type="PRINTS" id="PR00598">
    <property type="entry name" value="HTHMARR"/>
</dbReference>
<name>A0A127Q7E8_9BURK</name>
<dbReference type="InterPro" id="IPR036388">
    <property type="entry name" value="WH-like_DNA-bd_sf"/>
</dbReference>
<dbReference type="PANTHER" id="PTHR33164">
    <property type="entry name" value="TRANSCRIPTIONAL REGULATOR, MARR FAMILY"/>
    <property type="match status" value="1"/>
</dbReference>
<dbReference type="Proteomes" id="UP000074914">
    <property type="component" value="Chromosome"/>
</dbReference>
<dbReference type="STRING" id="279113.CPter91_3221"/>
<dbReference type="KEGG" id="cpra:CPter91_3221"/>
<dbReference type="PATRIC" id="fig|279113.10.peg.2157"/>
<accession>A0A127Q7E8</accession>
<gene>
    <name evidence="3" type="ORF">CPter291_2159</name>
    <name evidence="2" type="ORF">CPter91_3221</name>
</gene>
<organism evidence="2 4">
    <name type="scientific">Collimonas pratensis</name>
    <dbReference type="NCBI Taxonomy" id="279113"/>
    <lineage>
        <taxon>Bacteria</taxon>
        <taxon>Pseudomonadati</taxon>
        <taxon>Pseudomonadota</taxon>
        <taxon>Betaproteobacteria</taxon>
        <taxon>Burkholderiales</taxon>
        <taxon>Oxalobacteraceae</taxon>
        <taxon>Collimonas</taxon>
    </lineage>
</organism>
<dbReference type="GO" id="GO:0006950">
    <property type="term" value="P:response to stress"/>
    <property type="evidence" value="ECO:0007669"/>
    <property type="project" value="TreeGrafter"/>
</dbReference>
<dbReference type="PROSITE" id="PS50995">
    <property type="entry name" value="HTH_MARR_2"/>
    <property type="match status" value="1"/>
</dbReference>
<feature type="domain" description="HTH marR-type" evidence="1">
    <location>
        <begin position="16"/>
        <end position="148"/>
    </location>
</feature>
<evidence type="ECO:0000313" key="5">
    <source>
        <dbReference type="Proteomes" id="UP000074914"/>
    </source>
</evidence>
<proteinExistence type="predicted"/>
<dbReference type="OrthoDB" id="6195716at2"/>
<dbReference type="InterPro" id="IPR000835">
    <property type="entry name" value="HTH_MarR-typ"/>
</dbReference>
<evidence type="ECO:0000313" key="4">
    <source>
        <dbReference type="Proteomes" id="UP000074561"/>
    </source>
</evidence>
<dbReference type="RefSeq" id="WP_061941575.1">
    <property type="nucleotide sequence ID" value="NZ_CP013234.1"/>
</dbReference>
<dbReference type="PANTHER" id="PTHR33164:SF43">
    <property type="entry name" value="HTH-TYPE TRANSCRIPTIONAL REPRESSOR YETL"/>
    <property type="match status" value="1"/>
</dbReference>
<dbReference type="EMBL" id="CP013236">
    <property type="protein sequence ID" value="AMP14421.1"/>
    <property type="molecule type" value="Genomic_DNA"/>
</dbReference>